<sequence>MFFGKMFIFVENHMELNAFSSQYFPPIRFFADFLSQENPCIDVYENYQKQTYRNRCHILSPNGLQKLVVPIAHTGKRAMKDLQISYAQDWQKEHLRSFEAAYRRSPYFEYYEDDLMPIFEKKHKFLLDLNLEILEQLLSLLQVENKFSLSESYIESPAEDFRQAYDAKNPVEDLPEYTQVFSEKIQFIPDLSVVDLLFNEGPQSIVYLKNLKQQ</sequence>
<organism evidence="1 2">
    <name type="scientific">Ornithobacterium rhinotracheale (strain ATCC 51463 / DSM 15997 / CCUG 23171 / CIP 104009 / LMG 9086)</name>
    <dbReference type="NCBI Taxonomy" id="867902"/>
    <lineage>
        <taxon>Bacteria</taxon>
        <taxon>Pseudomonadati</taxon>
        <taxon>Bacteroidota</taxon>
        <taxon>Flavobacteriia</taxon>
        <taxon>Flavobacteriales</taxon>
        <taxon>Weeksellaceae</taxon>
        <taxon>Ornithobacterium</taxon>
    </lineage>
</organism>
<dbReference type="InterPro" id="IPR014985">
    <property type="entry name" value="WbqC"/>
</dbReference>
<dbReference type="HOGENOM" id="CLU_079350_1_0_10"/>
<evidence type="ECO:0000313" key="2">
    <source>
        <dbReference type="Proteomes" id="UP000006051"/>
    </source>
</evidence>
<dbReference type="KEGG" id="orh:Ornrh_2153"/>
<protein>
    <submittedName>
        <fullName evidence="1">WbqC-like protein</fullName>
    </submittedName>
</protein>
<dbReference type="EMBL" id="CP003283">
    <property type="protein sequence ID" value="AFL98285.1"/>
    <property type="molecule type" value="Genomic_DNA"/>
</dbReference>
<dbReference type="STRING" id="867902.Ornrh_2153"/>
<keyword evidence="2" id="KW-1185">Reference proteome</keyword>
<dbReference type="AlphaFoldDB" id="I4A2V1"/>
<gene>
    <name evidence="1" type="ordered locus">Ornrh_2153</name>
</gene>
<dbReference type="eggNOG" id="COG0224">
    <property type="taxonomic scope" value="Bacteria"/>
</dbReference>
<dbReference type="Proteomes" id="UP000006051">
    <property type="component" value="Chromosome"/>
</dbReference>
<name>I4A2V1_ORNRL</name>
<proteinExistence type="predicted"/>
<accession>I4A2V1</accession>
<dbReference type="Pfam" id="PF08889">
    <property type="entry name" value="WbqC"/>
    <property type="match status" value="1"/>
</dbReference>
<reference evidence="1 2" key="1">
    <citation type="submission" date="2012-06" db="EMBL/GenBank/DDBJ databases">
        <title>The complete genome of Ornithobacterium rhinotracheale DSM 15997.</title>
        <authorList>
            <consortium name="US DOE Joint Genome Institute (JGI-PGF)"/>
            <person name="Lucas S."/>
            <person name="Copeland A."/>
            <person name="Lapidus A."/>
            <person name="Goodwin L."/>
            <person name="Pitluck S."/>
            <person name="Peters L."/>
            <person name="Mikhailova N."/>
            <person name="Teshima H."/>
            <person name="Kyrpides N."/>
            <person name="Mavromatis K."/>
            <person name="Pagani I."/>
            <person name="Ivanova N."/>
            <person name="Ovchinnikova G."/>
            <person name="Zeytun A."/>
            <person name="Detter J.C."/>
            <person name="Han C."/>
            <person name="Land M."/>
            <person name="Hauser L."/>
            <person name="Markowitz V."/>
            <person name="Cheng J.-F."/>
            <person name="Hugenholtz P."/>
            <person name="Woyke T."/>
            <person name="Wu D."/>
            <person name="Lang E."/>
            <person name="Kopitz M."/>
            <person name="Brambilla E."/>
            <person name="Klenk H.-P."/>
            <person name="Eisen J.A."/>
        </authorList>
    </citation>
    <scope>NUCLEOTIDE SEQUENCE [LARGE SCALE GENOMIC DNA]</scope>
    <source>
        <strain evidence="2">ATCC 51463 / DSM 15997 / CCUG 23171 / LMG 9086</strain>
    </source>
</reference>
<dbReference type="PATRIC" id="fig|867902.3.peg.2106"/>
<evidence type="ECO:0000313" key="1">
    <source>
        <dbReference type="EMBL" id="AFL98285.1"/>
    </source>
</evidence>